<proteinExistence type="predicted"/>
<protein>
    <submittedName>
        <fullName evidence="1">Uncharacterized protein</fullName>
    </submittedName>
</protein>
<dbReference type="RefSeq" id="WP_274042161.1">
    <property type="nucleotide sequence ID" value="NZ_JANCPR020000003.1"/>
</dbReference>
<dbReference type="Proteomes" id="UP001214441">
    <property type="component" value="Unassembled WGS sequence"/>
</dbReference>
<name>A0ABT6ZPG4_9ACTN</name>
<evidence type="ECO:0000313" key="2">
    <source>
        <dbReference type="Proteomes" id="UP001214441"/>
    </source>
</evidence>
<evidence type="ECO:0000313" key="1">
    <source>
        <dbReference type="EMBL" id="MDJ1130945.1"/>
    </source>
</evidence>
<dbReference type="EMBL" id="JANCPR020000003">
    <property type="protein sequence ID" value="MDJ1130945.1"/>
    <property type="molecule type" value="Genomic_DNA"/>
</dbReference>
<keyword evidence="2" id="KW-1185">Reference proteome</keyword>
<sequence>MSDAMKTELDTLIADLDTRVTESEQEEGFSDSTLCTVIVCQSTICS</sequence>
<comment type="caution">
    <text evidence="1">The sequence shown here is derived from an EMBL/GenBank/DDBJ whole genome shotgun (WGS) entry which is preliminary data.</text>
</comment>
<gene>
    <name evidence="1" type="ORF">NMN56_003060</name>
</gene>
<reference evidence="1 2" key="1">
    <citation type="submission" date="2023-05" db="EMBL/GenBank/DDBJ databases">
        <title>Streptantibioticus silvisoli sp. nov., acidotolerant actinomycetes 1 from pine litter.</title>
        <authorList>
            <person name="Swiecimska M."/>
            <person name="Golinska P."/>
            <person name="Sangal V."/>
            <person name="Wachnowicz B."/>
            <person name="Goodfellow M."/>
        </authorList>
    </citation>
    <scope>NUCLEOTIDE SEQUENCE [LARGE SCALE GENOMIC DNA]</scope>
    <source>
        <strain evidence="1 2">DSM 42109</strain>
    </source>
</reference>
<accession>A0ABT6ZPG4</accession>
<organism evidence="1 2">
    <name type="scientific">Streptomyces iconiensis</name>
    <dbReference type="NCBI Taxonomy" id="1384038"/>
    <lineage>
        <taxon>Bacteria</taxon>
        <taxon>Bacillati</taxon>
        <taxon>Actinomycetota</taxon>
        <taxon>Actinomycetes</taxon>
        <taxon>Kitasatosporales</taxon>
        <taxon>Streptomycetaceae</taxon>
        <taxon>Streptomyces</taxon>
    </lineage>
</organism>